<dbReference type="Gene3D" id="3.20.20.80">
    <property type="entry name" value="Glycosidases"/>
    <property type="match status" value="1"/>
</dbReference>
<proteinExistence type="predicted"/>
<evidence type="ECO:0000256" key="1">
    <source>
        <dbReference type="SAM" id="Phobius"/>
    </source>
</evidence>
<reference evidence="2 3" key="1">
    <citation type="submission" date="2019-02" db="EMBL/GenBank/DDBJ databases">
        <title>Bacterial novel species isolated from soil.</title>
        <authorList>
            <person name="Jung H.-Y."/>
        </authorList>
    </citation>
    <scope>NUCLEOTIDE SEQUENCE [LARGE SCALE GENOMIC DNA]</scope>
    <source>
        <strain evidence="2 3">1-3-3-3</strain>
    </source>
</reference>
<dbReference type="OrthoDB" id="9773531at2"/>
<dbReference type="CDD" id="cd19608">
    <property type="entry name" value="GH113_mannanase-like"/>
    <property type="match status" value="1"/>
</dbReference>
<sequence>MLVPEPGKISPPYAATFLLRSGRGRASLLLMAVVAGVAAWAWWVRTLPRPAPAFASRSAVARAADSRFRGVSWVAADSAASTDFSALVRNHVTWIAQTPFGWQTGTAEPSVQLHTERRPGRYGYWGESDYGLSQTAQQARQLGIRTLLKPHLWIRGNGAWPGAVEMQSAAGWQAWFASYTAFIVHYAQLAESEHLEALCIGTELEKTVGHEAEWRALIGRVRQVYHGPLTYAANWSGEFEQIRFWDALDFIGIQAYFPVSSKASPTKAELLAGWQPHLRAIERVQRRFGKPVVFTEAGYKNTPDAAVEPWKWPDRTAAVPATDEATQAACYAALFETFWPRPWFKGLFVWKWYPGLAADGPARRHADFTPQHKPAEQVMASWYGR</sequence>
<protein>
    <recommendedName>
        <fullName evidence="4">GTA TIM-barrel-like domain-containing protein</fullName>
    </recommendedName>
</protein>
<dbReference type="RefSeq" id="WP_129921060.1">
    <property type="nucleotide sequence ID" value="NZ_SEWE01000018.1"/>
</dbReference>
<keyword evidence="1" id="KW-0472">Membrane</keyword>
<comment type="caution">
    <text evidence="2">The sequence shown here is derived from an EMBL/GenBank/DDBJ whole genome shotgun (WGS) entry which is preliminary data.</text>
</comment>
<gene>
    <name evidence="2" type="ORF">EWM57_10300</name>
</gene>
<evidence type="ECO:0000313" key="3">
    <source>
        <dbReference type="Proteomes" id="UP000294155"/>
    </source>
</evidence>
<feature type="transmembrane region" description="Helical" evidence="1">
    <location>
        <begin position="26"/>
        <end position="43"/>
    </location>
</feature>
<accession>A0A4Q5LDA9</accession>
<dbReference type="EMBL" id="SEWE01000018">
    <property type="protein sequence ID" value="RYU79549.1"/>
    <property type="molecule type" value="Genomic_DNA"/>
</dbReference>
<dbReference type="Pfam" id="PF22612">
    <property type="entry name" value="GH113"/>
    <property type="match status" value="1"/>
</dbReference>
<dbReference type="SUPFAM" id="SSF51445">
    <property type="entry name" value="(Trans)glycosidases"/>
    <property type="match status" value="1"/>
</dbReference>
<name>A0A4Q5LDA9_9BACT</name>
<keyword evidence="1" id="KW-0812">Transmembrane</keyword>
<dbReference type="InterPro" id="IPR055151">
    <property type="entry name" value="GH113"/>
</dbReference>
<dbReference type="Proteomes" id="UP000294155">
    <property type="component" value="Unassembled WGS sequence"/>
</dbReference>
<dbReference type="InterPro" id="IPR017853">
    <property type="entry name" value="GH"/>
</dbReference>
<keyword evidence="1" id="KW-1133">Transmembrane helix</keyword>
<organism evidence="2 3">
    <name type="scientific">Hymenobacter persicinus</name>
    <dbReference type="NCBI Taxonomy" id="2025506"/>
    <lineage>
        <taxon>Bacteria</taxon>
        <taxon>Pseudomonadati</taxon>
        <taxon>Bacteroidota</taxon>
        <taxon>Cytophagia</taxon>
        <taxon>Cytophagales</taxon>
        <taxon>Hymenobacteraceae</taxon>
        <taxon>Hymenobacter</taxon>
    </lineage>
</organism>
<evidence type="ECO:0008006" key="4">
    <source>
        <dbReference type="Google" id="ProtNLM"/>
    </source>
</evidence>
<evidence type="ECO:0000313" key="2">
    <source>
        <dbReference type="EMBL" id="RYU79549.1"/>
    </source>
</evidence>
<keyword evidence="3" id="KW-1185">Reference proteome</keyword>
<dbReference type="AlphaFoldDB" id="A0A4Q5LDA9"/>